<proteinExistence type="predicted"/>
<dbReference type="EMBL" id="CP013695">
    <property type="protein sequence ID" value="ALU31881.1"/>
    <property type="molecule type" value="Genomic_DNA"/>
</dbReference>
<accession>A0A0U2VVM8</accession>
<dbReference type="RefSeq" id="WP_011277402.1">
    <property type="nucleotide sequence ID" value="NZ_BHWZ01000001.1"/>
</dbReference>
<sequence>MSLTVELRNSIEQVYLFKPSGVQLRSLGIPQDYVKKVDEEIKKLLDDEELKNGTLEVMSGLFSYLTTLDIDDLTKIEDFMKKYPAKLQQLDNLYKLLENLPAEEYKEYWLGKYYGLLDKLVKAKEEFMRTIEEREGVNTIMEFYYKVFLGLLTDLVENIRRYETVERLKARDDAKLRALMSTTNTLIFVLSYPIIAYLEGDKLDYEILTYLITIFAKPSTIKDKYSEIIGEALFG</sequence>
<dbReference type="Proteomes" id="UP000065473">
    <property type="component" value="Chromosome"/>
</dbReference>
<evidence type="ECO:0000313" key="4">
    <source>
        <dbReference type="Proteomes" id="UP000065473"/>
    </source>
</evidence>
<dbReference type="Proteomes" id="UP000060043">
    <property type="component" value="Chromosome"/>
</dbReference>
<evidence type="ECO:0000313" key="2">
    <source>
        <dbReference type="EMBL" id="ALU31881.1"/>
    </source>
</evidence>
<dbReference type="EMBL" id="CP013694">
    <property type="protein sequence ID" value="ALU29156.1"/>
    <property type="molecule type" value="Genomic_DNA"/>
</dbReference>
<gene>
    <name evidence="1" type="ORF">ATY89_03855</name>
    <name evidence="2" type="ORF">ATZ20_06880</name>
</gene>
<organism evidence="1 4">
    <name type="scientific">Sulfolobus acidocaldarius</name>
    <dbReference type="NCBI Taxonomy" id="2285"/>
    <lineage>
        <taxon>Archaea</taxon>
        <taxon>Thermoproteota</taxon>
        <taxon>Thermoprotei</taxon>
        <taxon>Sulfolobales</taxon>
        <taxon>Sulfolobaceae</taxon>
        <taxon>Sulfolobus</taxon>
    </lineage>
</organism>
<evidence type="ECO:0000313" key="3">
    <source>
        <dbReference type="Proteomes" id="UP000060043"/>
    </source>
</evidence>
<name>A0A0U2VVM8_9CREN</name>
<dbReference type="GeneID" id="14551021"/>
<reference evidence="3 4" key="1">
    <citation type="submission" date="2015-12" db="EMBL/GenBank/DDBJ databases">
        <title>A stable core within a dynamic pangenome in Sulfolobus acidocaldarius.</title>
        <authorList>
            <person name="Anderson R."/>
            <person name="Kouris A."/>
            <person name="Seward C."/>
            <person name="Campbell K."/>
            <person name="Whitaker R."/>
        </authorList>
    </citation>
    <scope>NUCLEOTIDE SEQUENCE [LARGE SCALE GENOMIC DNA]</scope>
    <source>
        <strain evidence="1 4">GG12-C01-09</strain>
        <strain evidence="2 3">NG05B_CO5_07</strain>
    </source>
</reference>
<protein>
    <submittedName>
        <fullName evidence="1">Uncharacterized protein</fullName>
    </submittedName>
</protein>
<dbReference type="OrthoDB" id="380728at2157"/>
<dbReference type="AlphaFoldDB" id="A0A0U2VVM8"/>
<evidence type="ECO:0000313" key="1">
    <source>
        <dbReference type="EMBL" id="ALU29156.1"/>
    </source>
</evidence>